<evidence type="ECO:0000313" key="2">
    <source>
        <dbReference type="EMBL" id="TGN08146.1"/>
    </source>
</evidence>
<keyword evidence="1" id="KW-1133">Transmembrane helix</keyword>
<feature type="transmembrane region" description="Helical" evidence="1">
    <location>
        <begin position="355"/>
        <end position="381"/>
    </location>
</feature>
<keyword evidence="1" id="KW-0812">Transmembrane</keyword>
<feature type="transmembrane region" description="Helical" evidence="1">
    <location>
        <begin position="156"/>
        <end position="177"/>
    </location>
</feature>
<comment type="caution">
    <text evidence="2">The sequence shown here is derived from an EMBL/GenBank/DDBJ whole genome shotgun (WGS) entry which is preliminary data.</text>
</comment>
<dbReference type="PANTHER" id="PTHR34289:SF8">
    <property type="entry name" value="DUF819 DOMAIN-CONTAINING PROTEIN"/>
    <property type="match status" value="1"/>
</dbReference>
<dbReference type="PANTHER" id="PTHR34289">
    <property type="entry name" value="PROTEIN, PUTATIVE (DUF819)-RELATED"/>
    <property type="match status" value="1"/>
</dbReference>
<reference evidence="2" key="1">
    <citation type="journal article" date="2019" name="PLoS Negl. Trop. Dis.">
        <title>Revisiting the worldwide diversity of Leptospira species in the environment.</title>
        <authorList>
            <person name="Vincent A.T."/>
            <person name="Schiettekatte O."/>
            <person name="Bourhy P."/>
            <person name="Veyrier F.J."/>
            <person name="Picardeau M."/>
        </authorList>
    </citation>
    <scope>NUCLEOTIDE SEQUENCE [LARGE SCALE GENOMIC DNA]</scope>
    <source>
        <strain evidence="2">201400974</strain>
    </source>
</reference>
<feature type="transmembrane region" description="Helical" evidence="1">
    <location>
        <begin position="40"/>
        <end position="58"/>
    </location>
</feature>
<evidence type="ECO:0000256" key="1">
    <source>
        <dbReference type="SAM" id="Phobius"/>
    </source>
</evidence>
<feature type="transmembrane region" description="Helical" evidence="1">
    <location>
        <begin position="243"/>
        <end position="260"/>
    </location>
</feature>
<feature type="transmembrane region" description="Helical" evidence="1">
    <location>
        <begin position="272"/>
        <end position="293"/>
    </location>
</feature>
<gene>
    <name evidence="2" type="ORF">EHS11_14540</name>
</gene>
<dbReference type="Proteomes" id="UP000298264">
    <property type="component" value="Unassembled WGS sequence"/>
</dbReference>
<name>A0A4R9LKL8_9LEPT</name>
<keyword evidence="1" id="KW-0472">Membrane</keyword>
<feature type="transmembrane region" description="Helical" evidence="1">
    <location>
        <begin position="6"/>
        <end position="28"/>
    </location>
</feature>
<feature type="transmembrane region" description="Helical" evidence="1">
    <location>
        <begin position="328"/>
        <end position="349"/>
    </location>
</feature>
<organism evidence="2 3">
    <name type="scientific">Leptospira ilyithenensis</name>
    <dbReference type="NCBI Taxonomy" id="2484901"/>
    <lineage>
        <taxon>Bacteria</taxon>
        <taxon>Pseudomonadati</taxon>
        <taxon>Spirochaetota</taxon>
        <taxon>Spirochaetia</taxon>
        <taxon>Leptospirales</taxon>
        <taxon>Leptospiraceae</taxon>
        <taxon>Leptospira</taxon>
    </lineage>
</organism>
<feature type="transmembrane region" description="Helical" evidence="1">
    <location>
        <begin position="216"/>
        <end position="237"/>
    </location>
</feature>
<protein>
    <submittedName>
        <fullName evidence="2">DUF819 family protein</fullName>
    </submittedName>
</protein>
<proteinExistence type="predicted"/>
<evidence type="ECO:0000313" key="3">
    <source>
        <dbReference type="Proteomes" id="UP000298264"/>
    </source>
</evidence>
<dbReference type="AlphaFoldDB" id="A0A4R9LKL8"/>
<feature type="transmembrane region" description="Helical" evidence="1">
    <location>
        <begin position="299"/>
        <end position="321"/>
    </location>
</feature>
<dbReference type="InterPro" id="IPR008537">
    <property type="entry name" value="DUF819"/>
</dbReference>
<dbReference type="RefSeq" id="WP_135765105.1">
    <property type="nucleotide sequence ID" value="NZ_RQHV01000061.1"/>
</dbReference>
<dbReference type="Pfam" id="PF05684">
    <property type="entry name" value="DUF819"/>
    <property type="match status" value="1"/>
</dbReference>
<feature type="transmembrane region" description="Helical" evidence="1">
    <location>
        <begin position="96"/>
        <end position="117"/>
    </location>
</feature>
<dbReference type="EMBL" id="RQHV01000061">
    <property type="protein sequence ID" value="TGN08146.1"/>
    <property type="molecule type" value="Genomic_DNA"/>
</dbReference>
<feature type="transmembrane region" description="Helical" evidence="1">
    <location>
        <begin position="70"/>
        <end position="89"/>
    </location>
</feature>
<dbReference type="OrthoDB" id="653763at2"/>
<accession>A0A4R9LKL8</accession>
<sequence>MEVIFSTIKILIILLVLVGFPKIAYLLANRHRFFKILGPVILCYAAGILIGNIFPSGFWPGKIPELVADLSIPLAIPLLLASTDFLYGIKNAKTALISFTLSSLAVVISTLLVARFLGYLHPESDKIAGMLAGLYTGGTPNLNALGHALDTNRSTIVLVNTVDVLVGGTYLVFLLSFSKRFFSQFLKPEPEIENSHSLVPELSQEENSFKGSVERFLIGFALSAIGFGISVGISILLAGKLHAPIILFGITSWGIGISFVKKIRVLRTFPFGSYLILIFSVAVGALADFRSLVTDAPGVILFVASTMFGAILIHLLLGILFKIPADTWIITSVSSIYGPAFVPSVTQAIEGKEGILLSGIITGLIGYGVGNYLGLAIHAVLQ</sequence>
<keyword evidence="3" id="KW-1185">Reference proteome</keyword>